<comment type="caution">
    <text evidence="1">The sequence shown here is derived from an EMBL/GenBank/DDBJ whole genome shotgun (WGS) entry which is preliminary data.</text>
</comment>
<evidence type="ECO:0000313" key="2">
    <source>
        <dbReference type="Proteomes" id="UP001595792"/>
    </source>
</evidence>
<protein>
    <submittedName>
        <fullName evidence="1">DUF6714 family protein</fullName>
    </submittedName>
</protein>
<keyword evidence="2" id="KW-1185">Reference proteome</keyword>
<dbReference type="Proteomes" id="UP001595792">
    <property type="component" value="Unassembled WGS sequence"/>
</dbReference>
<dbReference type="Pfam" id="PF20461">
    <property type="entry name" value="DUF6714"/>
    <property type="match status" value="1"/>
</dbReference>
<name>A0ABV8NR78_9SPHI</name>
<accession>A0ABV8NR78</accession>
<organism evidence="1 2">
    <name type="scientific">Pedobacter jamesrossensis</name>
    <dbReference type="NCBI Taxonomy" id="1908238"/>
    <lineage>
        <taxon>Bacteria</taxon>
        <taxon>Pseudomonadati</taxon>
        <taxon>Bacteroidota</taxon>
        <taxon>Sphingobacteriia</taxon>
        <taxon>Sphingobacteriales</taxon>
        <taxon>Sphingobacteriaceae</taxon>
        <taxon>Pedobacter</taxon>
    </lineage>
</organism>
<evidence type="ECO:0000313" key="1">
    <source>
        <dbReference type="EMBL" id="MFC4198234.1"/>
    </source>
</evidence>
<dbReference type="InterPro" id="IPR046560">
    <property type="entry name" value="DUF6714"/>
</dbReference>
<proteinExistence type="predicted"/>
<dbReference type="RefSeq" id="WP_378962142.1">
    <property type="nucleotide sequence ID" value="NZ_JBHRXC010000016.1"/>
</dbReference>
<gene>
    <name evidence="1" type="ORF">ACFOUY_16125</name>
</gene>
<sequence>MAYIDLFTCSSSLSFFDAKGMGFCRPKFLIFDISSQQIYEEQKIYSPDVIFPISRNLIDEYHKIRFSLFNNKQIQYIIHFLEFGLDEIIAKHKEYSANYGSIIDSLYSDNIFLELNSAIQEW</sequence>
<dbReference type="EMBL" id="JBHSBY010000136">
    <property type="protein sequence ID" value="MFC4198234.1"/>
    <property type="molecule type" value="Genomic_DNA"/>
</dbReference>
<reference evidence="2" key="1">
    <citation type="journal article" date="2019" name="Int. J. Syst. Evol. Microbiol.">
        <title>The Global Catalogue of Microorganisms (GCM) 10K type strain sequencing project: providing services to taxonomists for standard genome sequencing and annotation.</title>
        <authorList>
            <consortium name="The Broad Institute Genomics Platform"/>
            <consortium name="The Broad Institute Genome Sequencing Center for Infectious Disease"/>
            <person name="Wu L."/>
            <person name="Ma J."/>
        </authorList>
    </citation>
    <scope>NUCLEOTIDE SEQUENCE [LARGE SCALE GENOMIC DNA]</scope>
    <source>
        <strain evidence="2">CCM 8689</strain>
    </source>
</reference>